<dbReference type="GO" id="GO:0005886">
    <property type="term" value="C:plasma membrane"/>
    <property type="evidence" value="ECO:0007669"/>
    <property type="project" value="TreeGrafter"/>
</dbReference>
<dbReference type="GO" id="GO:0005337">
    <property type="term" value="F:nucleoside transmembrane transporter activity"/>
    <property type="evidence" value="ECO:0007669"/>
    <property type="project" value="InterPro"/>
</dbReference>
<dbReference type="EMBL" id="JPKZ01002793">
    <property type="protein sequence ID" value="KHN75009.1"/>
    <property type="molecule type" value="Genomic_DNA"/>
</dbReference>
<evidence type="ECO:0000256" key="5">
    <source>
        <dbReference type="ARBA" id="ARBA00022989"/>
    </source>
</evidence>
<comment type="subcellular location">
    <subcellularLocation>
        <location evidence="1">Membrane</location>
        <topology evidence="1">Multi-pass membrane protein</topology>
    </subcellularLocation>
</comment>
<feature type="non-terminal residue" evidence="9">
    <location>
        <position position="1"/>
    </location>
</feature>
<dbReference type="Proteomes" id="UP000031036">
    <property type="component" value="Unassembled WGS sequence"/>
</dbReference>
<gene>
    <name evidence="9" type="primary">SLC29A3</name>
    <name evidence="9" type="ORF">Tcan_15664</name>
</gene>
<feature type="transmembrane region" description="Helical" evidence="8">
    <location>
        <begin position="328"/>
        <end position="348"/>
    </location>
</feature>
<feature type="transmembrane region" description="Helical" evidence="8">
    <location>
        <begin position="132"/>
        <end position="150"/>
    </location>
</feature>
<keyword evidence="3" id="KW-0813">Transport</keyword>
<reference evidence="9 10" key="1">
    <citation type="submission" date="2014-11" db="EMBL/GenBank/DDBJ databases">
        <title>Genetic blueprint of the zoonotic pathogen Toxocara canis.</title>
        <authorList>
            <person name="Zhu X.-Q."/>
            <person name="Korhonen P.K."/>
            <person name="Cai H."/>
            <person name="Young N.D."/>
            <person name="Nejsum P."/>
            <person name="von Samson-Himmelstjerna G."/>
            <person name="Boag P.R."/>
            <person name="Tan P."/>
            <person name="Li Q."/>
            <person name="Min J."/>
            <person name="Yang Y."/>
            <person name="Wang X."/>
            <person name="Fang X."/>
            <person name="Hall R.S."/>
            <person name="Hofmann A."/>
            <person name="Sternberg P.W."/>
            <person name="Jex A.R."/>
            <person name="Gasser R.B."/>
        </authorList>
    </citation>
    <scope>NUCLEOTIDE SEQUENCE [LARGE SCALE GENOMIC DNA]</scope>
    <source>
        <strain evidence="9">PN_DK_2014</strain>
    </source>
</reference>
<evidence type="ECO:0000256" key="8">
    <source>
        <dbReference type="SAM" id="Phobius"/>
    </source>
</evidence>
<dbReference type="SUPFAM" id="SSF103473">
    <property type="entry name" value="MFS general substrate transporter"/>
    <property type="match status" value="1"/>
</dbReference>
<feature type="transmembrane region" description="Helical" evidence="8">
    <location>
        <begin position="360"/>
        <end position="380"/>
    </location>
</feature>
<feature type="transmembrane region" description="Helical" evidence="8">
    <location>
        <begin position="202"/>
        <end position="223"/>
    </location>
</feature>
<dbReference type="PANTHER" id="PTHR10332:SF80">
    <property type="entry name" value="EQUILIBRATIVE NUCLEOSIDE TRANSPORTER 2, ISOFORM A"/>
    <property type="match status" value="1"/>
</dbReference>
<dbReference type="OMA" id="AFYQYHV"/>
<accession>A0A0B2V0L4</accession>
<keyword evidence="10" id="KW-1185">Reference proteome</keyword>
<organism evidence="9 10">
    <name type="scientific">Toxocara canis</name>
    <name type="common">Canine roundworm</name>
    <dbReference type="NCBI Taxonomy" id="6265"/>
    <lineage>
        <taxon>Eukaryota</taxon>
        <taxon>Metazoa</taxon>
        <taxon>Ecdysozoa</taxon>
        <taxon>Nematoda</taxon>
        <taxon>Chromadorea</taxon>
        <taxon>Rhabditida</taxon>
        <taxon>Spirurina</taxon>
        <taxon>Ascaridomorpha</taxon>
        <taxon>Ascaridoidea</taxon>
        <taxon>Toxocaridae</taxon>
        <taxon>Toxocara</taxon>
    </lineage>
</organism>
<feature type="transmembrane region" description="Helical" evidence="8">
    <location>
        <begin position="26"/>
        <end position="54"/>
    </location>
</feature>
<evidence type="ECO:0000256" key="3">
    <source>
        <dbReference type="ARBA" id="ARBA00022448"/>
    </source>
</evidence>
<comment type="similarity">
    <text evidence="2">Belongs to the SLC29A/ENT transporter (TC 2.A.57) family.</text>
</comment>
<proteinExistence type="inferred from homology"/>
<keyword evidence="4 8" id="KW-0812">Transmembrane</keyword>
<evidence type="ECO:0000313" key="9">
    <source>
        <dbReference type="EMBL" id="KHN75009.1"/>
    </source>
</evidence>
<dbReference type="PANTHER" id="PTHR10332">
    <property type="entry name" value="EQUILIBRATIVE NUCLEOSIDE TRANSPORTER"/>
    <property type="match status" value="1"/>
</dbReference>
<dbReference type="STRING" id="6265.A0A0B2V0L4"/>
<keyword evidence="5 8" id="KW-1133">Transmembrane helix</keyword>
<evidence type="ECO:0000313" key="10">
    <source>
        <dbReference type="Proteomes" id="UP000031036"/>
    </source>
</evidence>
<evidence type="ECO:0000256" key="7">
    <source>
        <dbReference type="SAM" id="MobiDB-lite"/>
    </source>
</evidence>
<sequence length="395" mass="43591">AASVPSASSTGNGEADTEEPEDRYNFFYLTMMLHGIGILIPWTSFITIAAEYYVCFKLRKFTPYGGEETAYARDFLKYLATASQGPNLLLNLLNLFFTFRGGLAARIFVCIIIVCVICVITMVFIFIDTSAWIGGFFWLTMMLVVALNAANGVYQNSLFGIAADLPPNVTASIMIGNNLCGAFCAVVAMITRAAATSPEASAMAYFSVSLFLVAACGFSFMLLRRSAFYQYHVNKVGKRKVQNEEGKEGQDDSKGDADEGISSKLSDYCEVIKTAFYQYHVNKVGKRKVQNEEGKEGQDDSKGDADEGISSKLSDYCEVIKTGGVQLLNVWLVLFVSLAVFPAIQAEVRPRDGFIIPKEYFELITSFFSFDFFAMCGAMLTNWVQWVSLFCCASL</sequence>
<evidence type="ECO:0000256" key="1">
    <source>
        <dbReference type="ARBA" id="ARBA00004141"/>
    </source>
</evidence>
<dbReference type="Pfam" id="PF01733">
    <property type="entry name" value="Nucleoside_tran"/>
    <property type="match status" value="1"/>
</dbReference>
<feature type="compositionally biased region" description="Basic and acidic residues" evidence="7">
    <location>
        <begin position="241"/>
        <end position="257"/>
    </location>
</feature>
<evidence type="ECO:0000256" key="6">
    <source>
        <dbReference type="ARBA" id="ARBA00023136"/>
    </source>
</evidence>
<dbReference type="OrthoDB" id="1856718at2759"/>
<dbReference type="AlphaFoldDB" id="A0A0B2V0L4"/>
<dbReference type="InterPro" id="IPR036259">
    <property type="entry name" value="MFS_trans_sf"/>
</dbReference>
<feature type="transmembrane region" description="Helical" evidence="8">
    <location>
        <begin position="103"/>
        <end position="125"/>
    </location>
</feature>
<name>A0A0B2V0L4_TOXCA</name>
<protein>
    <submittedName>
        <fullName evidence="9">Equilibrative nucleoside transporter 3</fullName>
    </submittedName>
</protein>
<evidence type="ECO:0000256" key="4">
    <source>
        <dbReference type="ARBA" id="ARBA00022692"/>
    </source>
</evidence>
<comment type="caution">
    <text evidence="9">The sequence shown here is derived from an EMBL/GenBank/DDBJ whole genome shotgun (WGS) entry which is preliminary data.</text>
</comment>
<dbReference type="InterPro" id="IPR002259">
    <property type="entry name" value="Eqnu_transpt"/>
</dbReference>
<evidence type="ECO:0000256" key="2">
    <source>
        <dbReference type="ARBA" id="ARBA00007965"/>
    </source>
</evidence>
<feature type="region of interest" description="Disordered" evidence="7">
    <location>
        <begin position="240"/>
        <end position="259"/>
    </location>
</feature>
<keyword evidence="6 8" id="KW-0472">Membrane</keyword>
<feature type="transmembrane region" description="Helical" evidence="8">
    <location>
        <begin position="170"/>
        <end position="190"/>
    </location>
</feature>